<protein>
    <submittedName>
        <fullName evidence="2">Uncharacterized protein</fullName>
    </submittedName>
</protein>
<organism evidence="2">
    <name type="scientific">marine sediment metagenome</name>
    <dbReference type="NCBI Taxonomy" id="412755"/>
    <lineage>
        <taxon>unclassified sequences</taxon>
        <taxon>metagenomes</taxon>
        <taxon>ecological metagenomes</taxon>
    </lineage>
</organism>
<feature type="transmembrane region" description="Helical" evidence="1">
    <location>
        <begin position="148"/>
        <end position="165"/>
    </location>
</feature>
<keyword evidence="1" id="KW-0812">Transmembrane</keyword>
<keyword evidence="1" id="KW-0472">Membrane</keyword>
<proteinExistence type="predicted"/>
<feature type="transmembrane region" description="Helical" evidence="1">
    <location>
        <begin position="20"/>
        <end position="41"/>
    </location>
</feature>
<dbReference type="EMBL" id="BARU01001459">
    <property type="protein sequence ID" value="GAH31138.1"/>
    <property type="molecule type" value="Genomic_DNA"/>
</dbReference>
<feature type="transmembrane region" description="Helical" evidence="1">
    <location>
        <begin position="101"/>
        <end position="122"/>
    </location>
</feature>
<comment type="caution">
    <text evidence="2">The sequence shown here is derived from an EMBL/GenBank/DDBJ whole genome shotgun (WGS) entry which is preliminary data.</text>
</comment>
<feature type="transmembrane region" description="Helical" evidence="1">
    <location>
        <begin position="74"/>
        <end position="94"/>
    </location>
</feature>
<evidence type="ECO:0000256" key="1">
    <source>
        <dbReference type="SAM" id="Phobius"/>
    </source>
</evidence>
<reference evidence="2" key="1">
    <citation type="journal article" date="2014" name="Front. Microbiol.">
        <title>High frequency of phylogenetically diverse reductive dehalogenase-homologous genes in deep subseafloor sedimentary metagenomes.</title>
        <authorList>
            <person name="Kawai M."/>
            <person name="Futagami T."/>
            <person name="Toyoda A."/>
            <person name="Takaki Y."/>
            <person name="Nishi S."/>
            <person name="Hori S."/>
            <person name="Arai W."/>
            <person name="Tsubouchi T."/>
            <person name="Morono Y."/>
            <person name="Uchiyama I."/>
            <person name="Ito T."/>
            <person name="Fujiyama A."/>
            <person name="Inagaki F."/>
            <person name="Takami H."/>
        </authorList>
    </citation>
    <scope>NUCLEOTIDE SEQUENCE</scope>
    <source>
        <strain evidence="2">Expedition CK06-06</strain>
    </source>
</reference>
<name>X1GDM7_9ZZZZ</name>
<dbReference type="AlphaFoldDB" id="X1GDM7"/>
<keyword evidence="1" id="KW-1133">Transmembrane helix</keyword>
<sequence length="174" mass="19594">MKSVSEFNKKIGKKGFIQDIFLAMLFLFIFAIVTYISLVVYNEYRDNTGDDFEGTDAGKQIVSDAIRVLDIWDYAFLMLFGGLLISTVVTAFFIRSHPALFVLSLIVLFVVLIMAVVFSNVFGEFETHRSIQNATDTYTIIPEIMGGFPKYIFGFFILVALAFFAKAKMEQGGL</sequence>
<gene>
    <name evidence="2" type="ORF">S03H2_03826</name>
</gene>
<evidence type="ECO:0000313" key="2">
    <source>
        <dbReference type="EMBL" id="GAH31138.1"/>
    </source>
</evidence>
<accession>X1GDM7</accession>